<proteinExistence type="predicted"/>
<dbReference type="InterPro" id="IPR024981">
    <property type="entry name" value="DUF3887"/>
</dbReference>
<dbReference type="OrthoDB" id="9809549at2"/>
<dbReference type="InterPro" id="IPR002471">
    <property type="entry name" value="Pept_S9_AS"/>
</dbReference>
<evidence type="ECO:0000259" key="3">
    <source>
        <dbReference type="Pfam" id="PF12697"/>
    </source>
</evidence>
<dbReference type="InterPro" id="IPR053145">
    <property type="entry name" value="AB_hydrolase_Est10"/>
</dbReference>
<dbReference type="Pfam" id="PF13026">
    <property type="entry name" value="DUF3887"/>
    <property type="match status" value="1"/>
</dbReference>
<dbReference type="RefSeq" id="WP_090774432.1">
    <property type="nucleotide sequence ID" value="NZ_FMYM01000001.1"/>
</dbReference>
<dbReference type="GO" id="GO:0006508">
    <property type="term" value="P:proteolysis"/>
    <property type="evidence" value="ECO:0007669"/>
    <property type="project" value="InterPro"/>
</dbReference>
<dbReference type="PROSITE" id="PS00708">
    <property type="entry name" value="PRO_ENDOPEP_SER"/>
    <property type="match status" value="1"/>
</dbReference>
<sequence>MSALSKWTVVLLALLMLGACKQGAQVDIEEEVEKMVDSMLEQDFSHIHSNFFGEMAQGEYSIADLEELWETYIADAGAHVDTKVEVEEQEESIVVHVVLTFENVVVKFELTFSNQGKLRDIQVTETSLALPSHAVEEDITIGEGTNYSLSGKLTIPGNVEGPVPAVVIVHGSGGNDMDGVPMFPSQTYRDIAYGLAEQGIASIRYDKRTFVHLPELVAEFGARFTVWEETIEDALFATALLKEDARIDADAVYLVGHSLGGMLAPRMDVEGGDFAGLVSLGGSPRTFWEIYYDQLLEFGAEKDEEERVEWEAWLMSEREKAEKLLDWTEEEAEAETVFEMPAFYLRDMLTFDMEEYMHTLSKPLLVLHGDKDAQVRTETDFVVWQQLLAGQEKATLKNYPQLNHLFVREAPNKEKFAGYQVPAYVAEEVIVDMAEWMKH</sequence>
<evidence type="ECO:0008006" key="7">
    <source>
        <dbReference type="Google" id="ProtNLM"/>
    </source>
</evidence>
<dbReference type="PANTHER" id="PTHR43265">
    <property type="entry name" value="ESTERASE ESTD"/>
    <property type="match status" value="1"/>
</dbReference>
<evidence type="ECO:0000313" key="6">
    <source>
        <dbReference type="Proteomes" id="UP000242662"/>
    </source>
</evidence>
<feature type="domain" description="AB hydrolase-1" evidence="3">
    <location>
        <begin position="166"/>
        <end position="411"/>
    </location>
</feature>
<evidence type="ECO:0000313" key="5">
    <source>
        <dbReference type="EMBL" id="SDB82574.1"/>
    </source>
</evidence>
<protein>
    <recommendedName>
        <fullName evidence="7">Serine aminopeptidase S33 domain-containing protein</fullName>
    </recommendedName>
</protein>
<keyword evidence="6" id="KW-1185">Reference proteome</keyword>
<dbReference type="GO" id="GO:0052689">
    <property type="term" value="F:carboxylic ester hydrolase activity"/>
    <property type="evidence" value="ECO:0007669"/>
    <property type="project" value="TreeGrafter"/>
</dbReference>
<dbReference type="STRING" id="1464122.SAMN05421737_101197"/>
<evidence type="ECO:0000259" key="4">
    <source>
        <dbReference type="Pfam" id="PF13026"/>
    </source>
</evidence>
<dbReference type="Pfam" id="PF12697">
    <property type="entry name" value="Abhydrolase_6"/>
    <property type="match status" value="1"/>
</dbReference>
<dbReference type="GO" id="GO:0004252">
    <property type="term" value="F:serine-type endopeptidase activity"/>
    <property type="evidence" value="ECO:0007669"/>
    <property type="project" value="InterPro"/>
</dbReference>
<feature type="signal peptide" evidence="2">
    <location>
        <begin position="1"/>
        <end position="24"/>
    </location>
</feature>
<organism evidence="5 6">
    <name type="scientific">Shouchella lonarensis</name>
    <dbReference type="NCBI Taxonomy" id="1464122"/>
    <lineage>
        <taxon>Bacteria</taxon>
        <taxon>Bacillati</taxon>
        <taxon>Bacillota</taxon>
        <taxon>Bacilli</taxon>
        <taxon>Bacillales</taxon>
        <taxon>Bacillaceae</taxon>
        <taxon>Shouchella</taxon>
    </lineage>
</organism>
<dbReference type="Gene3D" id="3.10.450.590">
    <property type="match status" value="1"/>
</dbReference>
<dbReference type="Proteomes" id="UP000242662">
    <property type="component" value="Unassembled WGS sequence"/>
</dbReference>
<dbReference type="InterPro" id="IPR029058">
    <property type="entry name" value="AB_hydrolase_fold"/>
</dbReference>
<gene>
    <name evidence="5" type="ORF">SAMN05421737_101197</name>
</gene>
<keyword evidence="1" id="KW-0378">Hydrolase</keyword>
<evidence type="ECO:0000256" key="1">
    <source>
        <dbReference type="ARBA" id="ARBA00022801"/>
    </source>
</evidence>
<dbReference type="Gene3D" id="3.40.50.1820">
    <property type="entry name" value="alpha/beta hydrolase"/>
    <property type="match status" value="1"/>
</dbReference>
<evidence type="ECO:0000256" key="2">
    <source>
        <dbReference type="SAM" id="SignalP"/>
    </source>
</evidence>
<name>A0A1G6GKW7_9BACI</name>
<accession>A0A1G6GKW7</accession>
<dbReference type="EMBL" id="FMYM01000001">
    <property type="protein sequence ID" value="SDB82574.1"/>
    <property type="molecule type" value="Genomic_DNA"/>
</dbReference>
<dbReference type="PROSITE" id="PS51257">
    <property type="entry name" value="PROKAR_LIPOPROTEIN"/>
    <property type="match status" value="1"/>
</dbReference>
<feature type="chain" id="PRO_5038988335" description="Serine aminopeptidase S33 domain-containing protein" evidence="2">
    <location>
        <begin position="25"/>
        <end position="439"/>
    </location>
</feature>
<keyword evidence="2" id="KW-0732">Signal</keyword>
<feature type="domain" description="DUF3887" evidence="4">
    <location>
        <begin position="33"/>
        <end position="118"/>
    </location>
</feature>
<reference evidence="6" key="1">
    <citation type="submission" date="2016-09" db="EMBL/GenBank/DDBJ databases">
        <authorList>
            <person name="Varghese N."/>
            <person name="Submissions S."/>
        </authorList>
    </citation>
    <scope>NUCLEOTIDE SEQUENCE [LARGE SCALE GENOMIC DNA]</scope>
    <source>
        <strain evidence="6">25nlg</strain>
    </source>
</reference>
<dbReference type="AlphaFoldDB" id="A0A1G6GKW7"/>
<dbReference type="PANTHER" id="PTHR43265:SF1">
    <property type="entry name" value="ESTERASE ESTD"/>
    <property type="match status" value="1"/>
</dbReference>
<dbReference type="InterPro" id="IPR000073">
    <property type="entry name" value="AB_hydrolase_1"/>
</dbReference>
<dbReference type="SUPFAM" id="SSF53474">
    <property type="entry name" value="alpha/beta-Hydrolases"/>
    <property type="match status" value="1"/>
</dbReference>